<dbReference type="EMBL" id="CP016020">
    <property type="protein sequence ID" value="APH06801.1"/>
    <property type="molecule type" value="Genomic_DNA"/>
</dbReference>
<dbReference type="STRING" id="1547283.A9C19_20170"/>
<evidence type="ECO:0008006" key="12">
    <source>
        <dbReference type="Google" id="ProtNLM"/>
    </source>
</evidence>
<accession>A0A1L3MWT3</accession>
<evidence type="ECO:0000256" key="5">
    <source>
        <dbReference type="ARBA" id="ARBA00029447"/>
    </source>
</evidence>
<sequence>MKLTVGKKLYSSFLIIVVLMGTLGWIGITKLGQLNDSTKFITNEKIPALNTITEMKYIISENIGIISEHIISPDDETMLGKEEEYKTNKEQLDKLFIDYEKYITTKNERDLIDEIKNEIALYNNFVNDVFTLSAINNDDEAIIEVTNYQDKINEITKSMDQLVALNMQFAEDASIMTSNLYQSGLSQSIFFISISLFFAIGVAFFITRSISKPLASVTETLKHISDGDLTIEPLKIRNQDEIGLLVSSLNKMLIDLNATVSTASNSAIQVASSSGELFASAEQNTKVSERLSNLVQTNTGGVEVQLNRIDNVSVSLDQMIKRVKDISDNSTEMDKSTKITSKFVEKGMTSVETVVHRIHEIKASFNQMNTVINSLDNRSKEIGEILSLITDISNQTNLLALNAAIEAARAGEHGKGFAVVAEEVKKLAEESKKSADQIEDMITDIQSKTKNAVLSIDEGNLKVQEGISSTEEAKQSFNDIKKSMSDVSNKVTDVSVSIQDIETISLNISMALENVRDIAEKSVTSNQESSAATEEQLATTEEIASSAQSLSSLAEELHLAISKFKIKG</sequence>
<dbReference type="AlphaFoldDB" id="A0A1L3MWT3"/>
<keyword evidence="11" id="KW-1185">Reference proteome</keyword>
<dbReference type="InterPro" id="IPR024478">
    <property type="entry name" value="HlyB_4HB_MCP"/>
</dbReference>
<protein>
    <recommendedName>
        <fullName evidence="12">Chemotaxis protein</fullName>
    </recommendedName>
</protein>
<feature type="transmembrane region" description="Helical" evidence="7">
    <location>
        <begin position="188"/>
        <end position="206"/>
    </location>
</feature>
<dbReference type="Pfam" id="PF00015">
    <property type="entry name" value="MCPsignal"/>
    <property type="match status" value="1"/>
</dbReference>
<dbReference type="CDD" id="cd06225">
    <property type="entry name" value="HAMP"/>
    <property type="match status" value="1"/>
</dbReference>
<comment type="similarity">
    <text evidence="5">Belongs to the methyl-accepting chemotaxis (MCP) protein family.</text>
</comment>
<dbReference type="Pfam" id="PF12729">
    <property type="entry name" value="4HB_MCP_1"/>
    <property type="match status" value="1"/>
</dbReference>
<keyword evidence="7" id="KW-1133">Transmembrane helix</keyword>
<dbReference type="PROSITE" id="PS50111">
    <property type="entry name" value="CHEMOTAXIS_TRANSDUC_2"/>
    <property type="match status" value="1"/>
</dbReference>
<dbReference type="SUPFAM" id="SSF58104">
    <property type="entry name" value="Methyl-accepting chemotaxis protein (MCP) signaling domain"/>
    <property type="match status" value="1"/>
</dbReference>
<dbReference type="PROSITE" id="PS50885">
    <property type="entry name" value="HAMP"/>
    <property type="match status" value="1"/>
</dbReference>
<evidence type="ECO:0000256" key="3">
    <source>
        <dbReference type="ARBA" id="ARBA00023136"/>
    </source>
</evidence>
<feature type="transmembrane region" description="Helical" evidence="7">
    <location>
        <begin position="9"/>
        <end position="28"/>
    </location>
</feature>
<evidence type="ECO:0000256" key="4">
    <source>
        <dbReference type="ARBA" id="ARBA00023224"/>
    </source>
</evidence>
<feature type="domain" description="Methyl-accepting transducer" evidence="8">
    <location>
        <begin position="280"/>
        <end position="551"/>
    </location>
</feature>
<dbReference type="Pfam" id="PF00672">
    <property type="entry name" value="HAMP"/>
    <property type="match status" value="1"/>
</dbReference>
<dbReference type="PANTHER" id="PTHR32089">
    <property type="entry name" value="METHYL-ACCEPTING CHEMOTAXIS PROTEIN MCPB"/>
    <property type="match status" value="1"/>
</dbReference>
<evidence type="ECO:0000259" key="8">
    <source>
        <dbReference type="PROSITE" id="PS50111"/>
    </source>
</evidence>
<comment type="subcellular location">
    <subcellularLocation>
        <location evidence="1">Cell membrane</location>
    </subcellularLocation>
</comment>
<proteinExistence type="inferred from homology"/>
<organism evidence="10 11">
    <name type="scientific">Bacillus weihaiensis</name>
    <dbReference type="NCBI Taxonomy" id="1547283"/>
    <lineage>
        <taxon>Bacteria</taxon>
        <taxon>Bacillati</taxon>
        <taxon>Bacillota</taxon>
        <taxon>Bacilli</taxon>
        <taxon>Bacillales</taxon>
        <taxon>Bacillaceae</taxon>
        <taxon>Bacillus</taxon>
    </lineage>
</organism>
<dbReference type="CDD" id="cd11386">
    <property type="entry name" value="MCP_signal"/>
    <property type="match status" value="1"/>
</dbReference>
<dbReference type="Proteomes" id="UP000181936">
    <property type="component" value="Chromosome"/>
</dbReference>
<evidence type="ECO:0000256" key="7">
    <source>
        <dbReference type="SAM" id="Phobius"/>
    </source>
</evidence>
<evidence type="ECO:0000256" key="6">
    <source>
        <dbReference type="PROSITE-ProRule" id="PRU00284"/>
    </source>
</evidence>
<dbReference type="KEGG" id="bwh:A9C19_20170"/>
<dbReference type="Gene3D" id="6.10.340.10">
    <property type="match status" value="1"/>
</dbReference>
<dbReference type="InterPro" id="IPR003660">
    <property type="entry name" value="HAMP_dom"/>
</dbReference>
<keyword evidence="3 7" id="KW-0472">Membrane</keyword>
<dbReference type="InterPro" id="IPR004089">
    <property type="entry name" value="MCPsignal_dom"/>
</dbReference>
<dbReference type="SMART" id="SM00304">
    <property type="entry name" value="HAMP"/>
    <property type="match status" value="1"/>
</dbReference>
<dbReference type="OrthoDB" id="107771at2"/>
<dbReference type="PANTHER" id="PTHR32089:SF112">
    <property type="entry name" value="LYSOZYME-LIKE PROTEIN-RELATED"/>
    <property type="match status" value="1"/>
</dbReference>
<name>A0A1L3MWT3_9BACI</name>
<evidence type="ECO:0000259" key="9">
    <source>
        <dbReference type="PROSITE" id="PS50885"/>
    </source>
</evidence>
<evidence type="ECO:0000256" key="2">
    <source>
        <dbReference type="ARBA" id="ARBA00022475"/>
    </source>
</evidence>
<evidence type="ECO:0000313" key="11">
    <source>
        <dbReference type="Proteomes" id="UP000181936"/>
    </source>
</evidence>
<dbReference type="SMART" id="SM00283">
    <property type="entry name" value="MA"/>
    <property type="match status" value="1"/>
</dbReference>
<keyword evidence="4 6" id="KW-0807">Transducer</keyword>
<evidence type="ECO:0000256" key="1">
    <source>
        <dbReference type="ARBA" id="ARBA00004236"/>
    </source>
</evidence>
<feature type="domain" description="HAMP" evidence="9">
    <location>
        <begin position="208"/>
        <end position="261"/>
    </location>
</feature>
<evidence type="ECO:0000313" key="10">
    <source>
        <dbReference type="EMBL" id="APH06801.1"/>
    </source>
</evidence>
<gene>
    <name evidence="10" type="ORF">A9C19_20170</name>
</gene>
<dbReference type="GO" id="GO:0005886">
    <property type="term" value="C:plasma membrane"/>
    <property type="evidence" value="ECO:0007669"/>
    <property type="project" value="UniProtKB-SubCell"/>
</dbReference>
<dbReference type="Gene3D" id="1.10.287.950">
    <property type="entry name" value="Methyl-accepting chemotaxis protein"/>
    <property type="match status" value="1"/>
</dbReference>
<reference evidence="10 11" key="1">
    <citation type="journal article" date="2016" name="Sci. Rep.">
        <title>Complete genome sequence and transcriptomic analysis of a novel marine strain Bacillus weihaiensis reveals the mechanism of brown algae degradation.</title>
        <authorList>
            <person name="Zhu Y."/>
            <person name="Chen P."/>
            <person name="Bao Y."/>
            <person name="Men Y."/>
            <person name="Zeng Y."/>
            <person name="Yang J."/>
            <person name="Sun J."/>
            <person name="Sun Y."/>
        </authorList>
    </citation>
    <scope>NUCLEOTIDE SEQUENCE [LARGE SCALE GENOMIC DNA]</scope>
    <source>
        <strain evidence="10 11">Alg07</strain>
    </source>
</reference>
<keyword evidence="2" id="KW-1003">Cell membrane</keyword>
<keyword evidence="7" id="KW-0812">Transmembrane</keyword>
<dbReference type="GO" id="GO:0007165">
    <property type="term" value="P:signal transduction"/>
    <property type="evidence" value="ECO:0007669"/>
    <property type="project" value="UniProtKB-KW"/>
</dbReference>